<feature type="domain" description="DUF7730" evidence="1">
    <location>
        <begin position="8"/>
        <end position="151"/>
    </location>
</feature>
<evidence type="ECO:0000313" key="3">
    <source>
        <dbReference type="Proteomes" id="UP000481861"/>
    </source>
</evidence>
<dbReference type="Proteomes" id="UP000481861">
    <property type="component" value="Unassembled WGS sequence"/>
</dbReference>
<evidence type="ECO:0000313" key="2">
    <source>
        <dbReference type="EMBL" id="KAF2865233.1"/>
    </source>
</evidence>
<dbReference type="AlphaFoldDB" id="A0A7C8I2J9"/>
<dbReference type="EMBL" id="JAADJZ010000035">
    <property type="protein sequence ID" value="KAF2865233.1"/>
    <property type="molecule type" value="Genomic_DNA"/>
</dbReference>
<evidence type="ECO:0000259" key="1">
    <source>
        <dbReference type="Pfam" id="PF24864"/>
    </source>
</evidence>
<protein>
    <recommendedName>
        <fullName evidence="1">DUF7730 domain-containing protein</fullName>
    </recommendedName>
</protein>
<name>A0A7C8I2J9_9PLEO</name>
<dbReference type="Pfam" id="PF24864">
    <property type="entry name" value="DUF7730"/>
    <property type="match status" value="1"/>
</dbReference>
<reference evidence="2 3" key="1">
    <citation type="submission" date="2020-01" db="EMBL/GenBank/DDBJ databases">
        <authorList>
            <consortium name="DOE Joint Genome Institute"/>
            <person name="Haridas S."/>
            <person name="Albert R."/>
            <person name="Binder M."/>
            <person name="Bloem J."/>
            <person name="Labutti K."/>
            <person name="Salamov A."/>
            <person name="Andreopoulos B."/>
            <person name="Baker S.E."/>
            <person name="Barry K."/>
            <person name="Bills G."/>
            <person name="Bluhm B.H."/>
            <person name="Cannon C."/>
            <person name="Castanera R."/>
            <person name="Culley D.E."/>
            <person name="Daum C."/>
            <person name="Ezra D."/>
            <person name="Gonzalez J.B."/>
            <person name="Henrissat B."/>
            <person name="Kuo A."/>
            <person name="Liang C."/>
            <person name="Lipzen A."/>
            <person name="Lutzoni F."/>
            <person name="Magnuson J."/>
            <person name="Mondo S."/>
            <person name="Nolan M."/>
            <person name="Ohm R."/>
            <person name="Pangilinan J."/>
            <person name="Park H.-J.H."/>
            <person name="Ramirez L."/>
            <person name="Alfaro M."/>
            <person name="Sun H."/>
            <person name="Tritt A."/>
            <person name="Yoshinaga Y."/>
            <person name="Zwiers L.-H.L."/>
            <person name="Turgeon B.G."/>
            <person name="Goodwin S.B."/>
            <person name="Spatafora J.W."/>
            <person name="Crous P.W."/>
            <person name="Grigoriev I.V."/>
        </authorList>
    </citation>
    <scope>NUCLEOTIDE SEQUENCE [LARGE SCALE GENOMIC DNA]</scope>
    <source>
        <strain evidence="2 3">CBS 611.86</strain>
    </source>
</reference>
<accession>A0A7C8I2J9</accession>
<organism evidence="2 3">
    <name type="scientific">Massariosphaeria phaeospora</name>
    <dbReference type="NCBI Taxonomy" id="100035"/>
    <lineage>
        <taxon>Eukaryota</taxon>
        <taxon>Fungi</taxon>
        <taxon>Dikarya</taxon>
        <taxon>Ascomycota</taxon>
        <taxon>Pezizomycotina</taxon>
        <taxon>Dothideomycetes</taxon>
        <taxon>Pleosporomycetidae</taxon>
        <taxon>Pleosporales</taxon>
        <taxon>Pleosporales incertae sedis</taxon>
        <taxon>Massariosphaeria</taxon>
    </lineage>
</organism>
<sequence length="372" mass="42429">MDSSFDPQLSSKFISAPAEIRRAIYAHLIPSQIHLSLGEKGLLRLAPCVQHDNDGDADCINQRTNDAGLVVWRDVYARGPDPDPIQALRLRSSWGPHWRCEEQMRRGCSRESDRTVMSLLLVCKRMYTDIIETMVDLTAIQINDLETLSLLAPEGRGMLGSEPSSPTSVLSTYLLPNLKYLHITLRLPFSIYEALEHVPDFSSTSNSEPSLLSAWTDIRLTINEHLPKLRELRIWLDHDGLESWSLLNERAVLSPLASLSNNPRLQVSINLPKLHPRWESAERHFINDSSALPLIIHRRYRQRHHGIVNPRDGSLSIEEKGDFPAMYPLGNEEWMGTMEKVEEMERDEWAEGRDPTRIIDSFMSVHHIDPPA</sequence>
<proteinExistence type="predicted"/>
<dbReference type="OrthoDB" id="4757095at2759"/>
<comment type="caution">
    <text evidence="2">The sequence shown here is derived from an EMBL/GenBank/DDBJ whole genome shotgun (WGS) entry which is preliminary data.</text>
</comment>
<keyword evidence="3" id="KW-1185">Reference proteome</keyword>
<dbReference type="InterPro" id="IPR056632">
    <property type="entry name" value="DUF7730"/>
</dbReference>
<gene>
    <name evidence="2" type="ORF">BDV95DRAFT_612827</name>
</gene>